<dbReference type="InterPro" id="IPR035984">
    <property type="entry name" value="Acyl-CoA-binding_sf"/>
</dbReference>
<dbReference type="SUPFAM" id="SSF47027">
    <property type="entry name" value="Acyl-CoA binding protein"/>
    <property type="match status" value="1"/>
</dbReference>
<reference evidence="2" key="1">
    <citation type="submission" date="2020-04" db="EMBL/GenBank/DDBJ databases">
        <authorList>
            <person name="Alioto T."/>
            <person name="Alioto T."/>
            <person name="Gomez Garrido J."/>
        </authorList>
    </citation>
    <scope>NUCLEOTIDE SEQUENCE</scope>
    <source>
        <strain evidence="2">A484AB</strain>
    </source>
</reference>
<accession>A0A7D9IN25</accession>
<dbReference type="AlphaFoldDB" id="A0A7D9IN25"/>
<keyword evidence="3" id="KW-1185">Reference proteome</keyword>
<sequence length="86" mass="9928">MADSQRKFDAAVHVIRSLPKSGSFQPSHGMMLKFYGYYKQAKEGPCNEVKPSFWDVVNKAKWEAWSKLGDTSKEEAMESYVYELKE</sequence>
<feature type="non-terminal residue" evidence="2">
    <location>
        <position position="1"/>
    </location>
</feature>
<dbReference type="GO" id="GO:0005737">
    <property type="term" value="C:cytoplasm"/>
    <property type="evidence" value="ECO:0007669"/>
    <property type="project" value="TreeGrafter"/>
</dbReference>
<dbReference type="InterPro" id="IPR000582">
    <property type="entry name" value="Acyl-CoA-binding_protein"/>
</dbReference>
<dbReference type="PANTHER" id="PTHR23310:SF77">
    <property type="entry name" value="LD25952P"/>
    <property type="match status" value="1"/>
</dbReference>
<keyword evidence="1" id="KW-0446">Lipid-binding</keyword>
<protein>
    <submittedName>
        <fullName evidence="2">Acyl- -binding domain-containing 5</fullName>
    </submittedName>
</protein>
<dbReference type="InterPro" id="IPR014352">
    <property type="entry name" value="FERM/acyl-CoA-bd_prot_sf"/>
</dbReference>
<name>A0A7D9IN25_PARCT</name>
<evidence type="ECO:0000313" key="2">
    <source>
        <dbReference type="EMBL" id="CAB4009213.1"/>
    </source>
</evidence>
<evidence type="ECO:0000256" key="1">
    <source>
        <dbReference type="ARBA" id="ARBA00023121"/>
    </source>
</evidence>
<dbReference type="GO" id="GO:0000062">
    <property type="term" value="F:fatty-acyl-CoA binding"/>
    <property type="evidence" value="ECO:0007669"/>
    <property type="project" value="InterPro"/>
</dbReference>
<proteinExistence type="predicted"/>
<dbReference type="Gene3D" id="1.20.80.10">
    <property type="match status" value="1"/>
</dbReference>
<dbReference type="GO" id="GO:0006631">
    <property type="term" value="P:fatty acid metabolic process"/>
    <property type="evidence" value="ECO:0007669"/>
    <property type="project" value="TreeGrafter"/>
</dbReference>
<dbReference type="Pfam" id="PF00887">
    <property type="entry name" value="ACBP"/>
    <property type="match status" value="1"/>
</dbReference>
<dbReference type="EMBL" id="CACRXK020006380">
    <property type="protein sequence ID" value="CAB4009213.1"/>
    <property type="molecule type" value="Genomic_DNA"/>
</dbReference>
<dbReference type="PANTHER" id="PTHR23310">
    <property type="entry name" value="ACYL-COA-BINDING PROTEIN, ACBP"/>
    <property type="match status" value="1"/>
</dbReference>
<dbReference type="PRINTS" id="PR00689">
    <property type="entry name" value="ACOABINDINGP"/>
</dbReference>
<organism evidence="2 3">
    <name type="scientific">Paramuricea clavata</name>
    <name type="common">Red gorgonian</name>
    <name type="synonym">Violescent sea-whip</name>
    <dbReference type="NCBI Taxonomy" id="317549"/>
    <lineage>
        <taxon>Eukaryota</taxon>
        <taxon>Metazoa</taxon>
        <taxon>Cnidaria</taxon>
        <taxon>Anthozoa</taxon>
        <taxon>Octocorallia</taxon>
        <taxon>Malacalcyonacea</taxon>
        <taxon>Plexauridae</taxon>
        <taxon>Paramuricea</taxon>
    </lineage>
</organism>
<dbReference type="FunFam" id="1.20.80.10:FF:000010">
    <property type="entry name" value="Acyl-CoA-binding domain-containing protein 5"/>
    <property type="match status" value="1"/>
</dbReference>
<gene>
    <name evidence="2" type="ORF">PACLA_8A015453</name>
</gene>
<comment type="caution">
    <text evidence="2">The sequence shown here is derived from an EMBL/GenBank/DDBJ whole genome shotgun (WGS) entry which is preliminary data.</text>
</comment>
<dbReference type="OrthoDB" id="71307at2759"/>
<dbReference type="PROSITE" id="PS51228">
    <property type="entry name" value="ACB_2"/>
    <property type="match status" value="1"/>
</dbReference>
<evidence type="ECO:0000313" key="3">
    <source>
        <dbReference type="Proteomes" id="UP001152795"/>
    </source>
</evidence>
<dbReference type="Proteomes" id="UP001152795">
    <property type="component" value="Unassembled WGS sequence"/>
</dbReference>